<keyword evidence="11" id="KW-1133">Transmembrane helix</keyword>
<keyword evidence="6 14" id="KW-0418">Kinase</keyword>
<dbReference type="CDD" id="cd00054">
    <property type="entry name" value="EGF_CA"/>
    <property type="match status" value="1"/>
</dbReference>
<dbReference type="GO" id="GO:0030247">
    <property type="term" value="F:polysaccharide binding"/>
    <property type="evidence" value="ECO:0007669"/>
    <property type="project" value="InterPro"/>
</dbReference>
<evidence type="ECO:0000256" key="6">
    <source>
        <dbReference type="ARBA" id="ARBA00022777"/>
    </source>
</evidence>
<dbReference type="InterPro" id="IPR000719">
    <property type="entry name" value="Prot_kinase_dom"/>
</dbReference>
<dbReference type="FunFam" id="3.30.200.20:FF:000581">
    <property type="entry name" value="Wall-associated receptor kinase 3"/>
    <property type="match status" value="1"/>
</dbReference>
<dbReference type="AlphaFoldDB" id="Q4U3Z8"/>
<dbReference type="InterPro" id="IPR017441">
    <property type="entry name" value="Protein_kinase_ATP_BS"/>
</dbReference>
<evidence type="ECO:0000256" key="9">
    <source>
        <dbReference type="ARBA" id="ARBA00023180"/>
    </source>
</evidence>
<dbReference type="SUPFAM" id="SSF57196">
    <property type="entry name" value="EGF/Laminin"/>
    <property type="match status" value="1"/>
</dbReference>
<dbReference type="InterPro" id="IPR001245">
    <property type="entry name" value="Ser-Thr/Tyr_kinase_cat_dom"/>
</dbReference>
<evidence type="ECO:0000256" key="10">
    <source>
        <dbReference type="PROSITE-ProRule" id="PRU10141"/>
    </source>
</evidence>
<dbReference type="InterPro" id="IPR008271">
    <property type="entry name" value="Ser/Thr_kinase_AS"/>
</dbReference>
<dbReference type="Gene3D" id="1.10.510.10">
    <property type="entry name" value="Transferase(Phosphotransferase) domain 1"/>
    <property type="match status" value="1"/>
</dbReference>
<dbReference type="EMBL" id="DQ013357">
    <property type="protein sequence ID" value="AAY34781.1"/>
    <property type="molecule type" value="Genomic_DNA"/>
</dbReference>
<keyword evidence="11" id="KW-0812">Transmembrane</keyword>
<dbReference type="Gene3D" id="2.10.25.10">
    <property type="entry name" value="Laminin"/>
    <property type="match status" value="1"/>
</dbReference>
<evidence type="ECO:0000256" key="11">
    <source>
        <dbReference type="SAM" id="Phobius"/>
    </source>
</evidence>
<evidence type="ECO:0000256" key="4">
    <source>
        <dbReference type="ARBA" id="ARBA00022729"/>
    </source>
</evidence>
<keyword evidence="2" id="KW-0723">Serine/threonine-protein kinase</keyword>
<dbReference type="GO" id="GO:0007166">
    <property type="term" value="P:cell surface receptor signaling pathway"/>
    <property type="evidence" value="ECO:0007669"/>
    <property type="project" value="InterPro"/>
</dbReference>
<dbReference type="InterPro" id="IPR001881">
    <property type="entry name" value="EGF-like_Ca-bd_dom"/>
</dbReference>
<evidence type="ECO:0000256" key="5">
    <source>
        <dbReference type="ARBA" id="ARBA00022741"/>
    </source>
</evidence>
<keyword evidence="4 12" id="KW-0732">Signal</keyword>
<name>Q4U3Z8_WHEAT</name>
<dbReference type="Gene3D" id="3.30.200.20">
    <property type="entry name" value="Phosphorylase Kinase, domain 1"/>
    <property type="match status" value="1"/>
</dbReference>
<dbReference type="InterPro" id="IPR025287">
    <property type="entry name" value="WAK_GUB"/>
</dbReference>
<evidence type="ECO:0000256" key="3">
    <source>
        <dbReference type="ARBA" id="ARBA00022679"/>
    </source>
</evidence>
<evidence type="ECO:0000256" key="7">
    <source>
        <dbReference type="ARBA" id="ARBA00022840"/>
    </source>
</evidence>
<feature type="binding site" evidence="10">
    <location>
        <position position="479"/>
    </location>
    <ligand>
        <name>ATP</name>
        <dbReference type="ChEBI" id="CHEBI:30616"/>
    </ligand>
</feature>
<evidence type="ECO:0000259" key="13">
    <source>
        <dbReference type="PROSITE" id="PS50011"/>
    </source>
</evidence>
<dbReference type="InterPro" id="IPR018097">
    <property type="entry name" value="EGF_Ca-bd_CS"/>
</dbReference>
<keyword evidence="5 10" id="KW-0547">Nucleotide-binding</keyword>
<dbReference type="SMART" id="SM00181">
    <property type="entry name" value="EGF"/>
    <property type="match status" value="2"/>
</dbReference>
<dbReference type="SMART" id="SM00220">
    <property type="entry name" value="S_TKc"/>
    <property type="match status" value="1"/>
</dbReference>
<evidence type="ECO:0000256" key="2">
    <source>
        <dbReference type="ARBA" id="ARBA00022527"/>
    </source>
</evidence>
<evidence type="ECO:0000256" key="1">
    <source>
        <dbReference type="ARBA" id="ARBA00004479"/>
    </source>
</evidence>
<dbReference type="Pfam" id="PF13947">
    <property type="entry name" value="GUB_WAK_bind"/>
    <property type="match status" value="1"/>
</dbReference>
<feature type="chain" id="PRO_5004244157" evidence="12">
    <location>
        <begin position="25"/>
        <end position="745"/>
    </location>
</feature>
<dbReference type="SUPFAM" id="SSF56112">
    <property type="entry name" value="Protein kinase-like (PK-like)"/>
    <property type="match status" value="1"/>
</dbReference>
<dbReference type="PANTHER" id="PTHR27005:SF241">
    <property type="entry name" value="OS10G0174548 PROTEIN"/>
    <property type="match status" value="1"/>
</dbReference>
<proteinExistence type="predicted"/>
<comment type="subcellular location">
    <subcellularLocation>
        <location evidence="1">Membrane</location>
        <topology evidence="1">Single-pass type I membrane protein</topology>
    </subcellularLocation>
</comment>
<organism evidence="14">
    <name type="scientific">Triticum aestivum</name>
    <name type="common">Wheat</name>
    <dbReference type="NCBI Taxonomy" id="4565"/>
    <lineage>
        <taxon>Eukaryota</taxon>
        <taxon>Viridiplantae</taxon>
        <taxon>Streptophyta</taxon>
        <taxon>Embryophyta</taxon>
        <taxon>Tracheophyta</taxon>
        <taxon>Spermatophyta</taxon>
        <taxon>Magnoliopsida</taxon>
        <taxon>Liliopsida</taxon>
        <taxon>Poales</taxon>
        <taxon>Poaceae</taxon>
        <taxon>BOP clade</taxon>
        <taxon>Pooideae</taxon>
        <taxon>Triticodae</taxon>
        <taxon>Triticeae</taxon>
        <taxon>Triticinae</taxon>
        <taxon>Triticum</taxon>
    </lineage>
</organism>
<dbReference type="GO" id="GO:0005509">
    <property type="term" value="F:calcium ion binding"/>
    <property type="evidence" value="ECO:0007669"/>
    <property type="project" value="InterPro"/>
</dbReference>
<evidence type="ECO:0000313" key="14">
    <source>
        <dbReference type="EMBL" id="AAY34781.1"/>
    </source>
</evidence>
<dbReference type="GO" id="GO:0016020">
    <property type="term" value="C:membrane"/>
    <property type="evidence" value="ECO:0007669"/>
    <property type="project" value="UniProtKB-SubCell"/>
</dbReference>
<keyword evidence="11" id="KW-0472">Membrane</keyword>
<accession>Q4U3Z8</accession>
<dbReference type="InterPro" id="IPR000742">
    <property type="entry name" value="EGF"/>
</dbReference>
<reference evidence="14" key="1">
    <citation type="submission" date="2005-04" db="EMBL/GenBank/DDBJ databases">
        <title>Clone and characterization of WAKs from dwarf wheat.</title>
        <authorList>
            <person name="Liu Y."/>
            <person name="Liu D.C."/>
            <person name="Zhang A."/>
        </authorList>
    </citation>
    <scope>NUCLEOTIDE SEQUENCE</scope>
</reference>
<evidence type="ECO:0000256" key="8">
    <source>
        <dbReference type="ARBA" id="ARBA00023157"/>
    </source>
</evidence>
<dbReference type="GO" id="GO:0004674">
    <property type="term" value="F:protein serine/threonine kinase activity"/>
    <property type="evidence" value="ECO:0007669"/>
    <property type="project" value="UniProtKB-KW"/>
</dbReference>
<feature type="signal peptide" evidence="12">
    <location>
        <begin position="1"/>
        <end position="24"/>
    </location>
</feature>
<sequence length="745" mass="82328">MAPPAKLTQYTQLILLLLAAAVASDHLTLHQAAAAADELQGRPQQGLGRPGCRDKCGDMSIPLPFGMDKPGCFLPGFEVTCNTSSTPPRAFLAYNHSQPPYQHIYQYAFNTEGGATSQIEGRQAVELFDISLETSEVRVYSGANSRCFTNESAGLDKGEYMELDREGPFLLSSTRDDLVGVGWNAEPSMTYTVKTSPDPLSCTSNDPFMSATDGECSGLGCCQIALRPQISTLPVISTGVILKNYINIRWETNPCSYGMVVERSWYNFTEEDLYGHEVLSTKLSRGFPLVLDFAIRDGSCERDGCLSGNSSCAIAAGGYVCKCREHYNGNPYITVGCQDIDECQLREQSPEFRDLYPCDGICTNIPGGYDCRCKRGMKGDAKKGTCAEIFPLSAKIIVGLAGLIVVFVIIVMAKQHLKLKKFYAQNGGPILNGVKNIRIYTRKQLKQVTNNYECVIGQGHFGKVYKGTLKDKQQVAVKKSIKVDKDMKKEFTDEVIIQSEMRHKNIVRLLGCCLEFDVPVLVYEFVAKGSLYDVLLKRKDSIPVNKRLAIAIGSAEGLTYMHSAGESTIRHGDVKSANILLDEHSTPKVSDFGTSKLLAKGKDEETDRVIGDMSYIDPIYMEKGVITQKSDVYSFGIVLIELITRRPATYDVKRSYVANFVQSCAEKRVRNFIDNDITSEVDIAMLEMVSGVAADCLKPNPEEWHDMKQVEHRLLKIIGQPVYHGQKGNSQLDLRPAPDHVALLS</sequence>
<feature type="domain" description="Protein kinase" evidence="13">
    <location>
        <begin position="450"/>
        <end position="715"/>
    </location>
</feature>
<protein>
    <submittedName>
        <fullName evidence="14">Wall-associated kinase 2</fullName>
    </submittedName>
</protein>
<dbReference type="PANTHER" id="PTHR27005">
    <property type="entry name" value="WALL-ASSOCIATED RECEPTOR KINASE-LIKE 21"/>
    <property type="match status" value="1"/>
</dbReference>
<dbReference type="SMART" id="SM00179">
    <property type="entry name" value="EGF_CA"/>
    <property type="match status" value="1"/>
</dbReference>
<keyword evidence="7 10" id="KW-0067">ATP-binding</keyword>
<dbReference type="Pfam" id="PF07714">
    <property type="entry name" value="PK_Tyr_Ser-Thr"/>
    <property type="match status" value="1"/>
</dbReference>
<dbReference type="InterPro" id="IPR011009">
    <property type="entry name" value="Kinase-like_dom_sf"/>
</dbReference>
<keyword evidence="8" id="KW-1015">Disulfide bond</keyword>
<dbReference type="InterPro" id="IPR045274">
    <property type="entry name" value="WAK-like"/>
</dbReference>
<dbReference type="PROSITE" id="PS00107">
    <property type="entry name" value="PROTEIN_KINASE_ATP"/>
    <property type="match status" value="1"/>
</dbReference>
<dbReference type="ExpressionAtlas" id="Q4U3Z8">
    <property type="expression patterns" value="baseline"/>
</dbReference>
<keyword evidence="3" id="KW-0808">Transferase</keyword>
<dbReference type="PROSITE" id="PS50011">
    <property type="entry name" value="PROTEIN_KINASE_DOM"/>
    <property type="match status" value="1"/>
</dbReference>
<keyword evidence="9" id="KW-0325">Glycoprotein</keyword>
<dbReference type="FunFam" id="2.10.25.10:FF:000704">
    <property type="entry name" value="Os12g0614800 protein"/>
    <property type="match status" value="1"/>
</dbReference>
<gene>
    <name evidence="14" type="primary">WAK2</name>
</gene>
<dbReference type="GO" id="GO:0005524">
    <property type="term" value="F:ATP binding"/>
    <property type="evidence" value="ECO:0007669"/>
    <property type="project" value="UniProtKB-UniRule"/>
</dbReference>
<dbReference type="PROSITE" id="PS01187">
    <property type="entry name" value="EGF_CA"/>
    <property type="match status" value="1"/>
</dbReference>
<evidence type="ECO:0000256" key="12">
    <source>
        <dbReference type="SAM" id="SignalP"/>
    </source>
</evidence>
<dbReference type="PROSITE" id="PS00108">
    <property type="entry name" value="PROTEIN_KINASE_ST"/>
    <property type="match status" value="1"/>
</dbReference>
<feature type="transmembrane region" description="Helical" evidence="11">
    <location>
        <begin position="392"/>
        <end position="413"/>
    </location>
</feature>